<dbReference type="AlphaFoldDB" id="A0A9W7XNR3"/>
<reference evidence="1" key="1">
    <citation type="submission" date="2022-07" db="EMBL/GenBank/DDBJ databases">
        <title>Phylogenomic reconstructions and comparative analyses of Kickxellomycotina fungi.</title>
        <authorList>
            <person name="Reynolds N.K."/>
            <person name="Stajich J.E."/>
            <person name="Barry K."/>
            <person name="Grigoriev I.V."/>
            <person name="Crous P."/>
            <person name="Smith M.E."/>
        </authorList>
    </citation>
    <scope>NUCLEOTIDE SEQUENCE</scope>
    <source>
        <strain evidence="1">NBRC 105413</strain>
    </source>
</reference>
<gene>
    <name evidence="1" type="ORF">LPJ64_000026</name>
</gene>
<name>A0A9W7XNR3_9FUNG</name>
<accession>A0A9W7XNR3</accession>
<protein>
    <submittedName>
        <fullName evidence="1">Uncharacterized protein</fullName>
    </submittedName>
</protein>
<dbReference type="EMBL" id="JANBOH010000001">
    <property type="protein sequence ID" value="KAJ1648707.1"/>
    <property type="molecule type" value="Genomic_DNA"/>
</dbReference>
<dbReference type="Proteomes" id="UP001145021">
    <property type="component" value="Unassembled WGS sequence"/>
</dbReference>
<keyword evidence="2" id="KW-1185">Reference proteome</keyword>
<proteinExistence type="predicted"/>
<organism evidence="1 2">
    <name type="scientific">Coemansia asiatica</name>
    <dbReference type="NCBI Taxonomy" id="1052880"/>
    <lineage>
        <taxon>Eukaryota</taxon>
        <taxon>Fungi</taxon>
        <taxon>Fungi incertae sedis</taxon>
        <taxon>Zoopagomycota</taxon>
        <taxon>Kickxellomycotina</taxon>
        <taxon>Kickxellomycetes</taxon>
        <taxon>Kickxellales</taxon>
        <taxon>Kickxellaceae</taxon>
        <taxon>Coemansia</taxon>
    </lineage>
</organism>
<sequence length="571" mass="62873">MFESSCAQEIPAECLHGILDYLWADHLAGAFSKRNRRRTKDYDQALVHQMLRARNIAPLHVCRRWRTSSISRFFRNLLVDTNRSYLVPDAAELLAQRVFLAIKPCDGVQGNMAGIGLLSRVRVLAICFVNGEGSGLEGLETVVPKAKRIWFQSIGRPTLPMHRLLLNMRETIGARVSMVHLCLGGTQDTVAVDLVRDLAEDIETLCISRISGGVLGDLVHGSQQQNALTKYPRLRRLVFSVDLHAHLFATPLRSDQLPRESAFPSLQHLHFDDSMLRGAPREEWHAPLFDSLIKNAGLTLRFLTFPIVYNTGRTINRLNCPGLVELRHVKCCWATGPWGNVARQQRASDSTRVLTDIASIPTLRKYVHPSYIARLSDLPAQVECCGLQYLDLFGWPLTIDNVAWVLQTFDELRLLRVTVATSASTTAAAAASSAGEAGSNLSVSRIEAIGRAVKLRRLDVGATENAVPSENEMPQLVAIVEGLPQACHVALFGAAYLYIKTLVAAACDCEEQKQGHFLQDIRLFNLDNAASTGNGNGDGSGSRTASGSFIPSWQNAAGNNGWHLVSRLLVE</sequence>
<comment type="caution">
    <text evidence="1">The sequence shown here is derived from an EMBL/GenBank/DDBJ whole genome shotgun (WGS) entry which is preliminary data.</text>
</comment>
<evidence type="ECO:0000313" key="2">
    <source>
        <dbReference type="Proteomes" id="UP001145021"/>
    </source>
</evidence>
<evidence type="ECO:0000313" key="1">
    <source>
        <dbReference type="EMBL" id="KAJ1648707.1"/>
    </source>
</evidence>